<proteinExistence type="predicted"/>
<reference evidence="1" key="1">
    <citation type="submission" date="2019-08" db="EMBL/GenBank/DDBJ databases">
        <title>Genome sequence of Clostridiales bacterium MT110.</title>
        <authorList>
            <person name="Cao J."/>
        </authorList>
    </citation>
    <scope>NUCLEOTIDE SEQUENCE</scope>
    <source>
        <strain evidence="1">MT110</strain>
    </source>
</reference>
<keyword evidence="2" id="KW-1185">Reference proteome</keyword>
<protein>
    <submittedName>
        <fullName evidence="1">Uncharacterized protein</fullName>
    </submittedName>
</protein>
<dbReference type="Proteomes" id="UP000594014">
    <property type="component" value="Chromosome"/>
</dbReference>
<evidence type="ECO:0000313" key="1">
    <source>
        <dbReference type="EMBL" id="QOX65670.1"/>
    </source>
</evidence>
<evidence type="ECO:0000313" key="2">
    <source>
        <dbReference type="Proteomes" id="UP000594014"/>
    </source>
</evidence>
<accession>A0ACD1AHZ1</accession>
<sequence length="102" mass="11298">MSWAEKIGPKTRHLIANILDSREYPVQTYRSCMGILRLASDYPSEVVEAASKEAIDKGTCTYKYFSIILRQKALKASPEVEKIVSNTNLRGARTYAGGGKNA</sequence>
<organism evidence="1 2">
    <name type="scientific">Anoxybacterium hadale</name>
    <dbReference type="NCBI Taxonomy" id="3408580"/>
    <lineage>
        <taxon>Bacteria</taxon>
        <taxon>Bacillati</taxon>
        <taxon>Bacillota</taxon>
        <taxon>Clostridia</taxon>
        <taxon>Peptostreptococcales</taxon>
        <taxon>Anaerovoracaceae</taxon>
        <taxon>Anoxybacterium</taxon>
    </lineage>
</organism>
<name>A0ACD1AHZ1_9FIRM</name>
<dbReference type="EMBL" id="CP042469">
    <property type="protein sequence ID" value="QOX65670.1"/>
    <property type="molecule type" value="Genomic_DNA"/>
</dbReference>
<gene>
    <name evidence="1" type="ORF">FRZ06_21115</name>
</gene>